<comment type="similarity">
    <text evidence="2">Belongs to the TPS (TC 1.B.20) family.</text>
</comment>
<keyword evidence="8" id="KW-0998">Cell outer membrane</keyword>
<gene>
    <name evidence="10" type="ORF">NC992_09910</name>
</gene>
<evidence type="ECO:0000256" key="4">
    <source>
        <dbReference type="ARBA" id="ARBA00022452"/>
    </source>
</evidence>
<evidence type="ECO:0000256" key="5">
    <source>
        <dbReference type="ARBA" id="ARBA00022692"/>
    </source>
</evidence>
<name>A0ABV0K321_9CYAN</name>
<dbReference type="InterPro" id="IPR051544">
    <property type="entry name" value="TPS_OM_transporter"/>
</dbReference>
<dbReference type="PANTHER" id="PTHR34597:SF1">
    <property type="entry name" value="HEME_HEMOPEXIN TRANSPORTER PROTEIN HUXB"/>
    <property type="match status" value="1"/>
</dbReference>
<evidence type="ECO:0000313" key="11">
    <source>
        <dbReference type="Proteomes" id="UP001482513"/>
    </source>
</evidence>
<sequence length="551" mass="59036">MGFQGLGVAVVAGLIQSILGAGLATAIAPEPSALGPPVIRAEAGDRLDSAPLGPAPGAGSSTAPIEVKTILVEGSTVFSPRVLAEAVVPFEGRALTLEELQAAANAVTQLYLNAGYITSEAVLPPQPVQEGVVRLQVVEGGLEEIRVVGTDRLVSYVQQRIALAGTRPLNQNQLEGQLQLLQRDPLFDNVEASLRQGQEADGSILTVQVTEAPPVSGSLAIDTLSPRSVGEFRTGGTLQYNNLAGWGDRLVASAYRSTTGGSYAYELSYLVPLNPKEGTLLLRATPSSYSITDPTDPTFGLEPRGSTDSYEIQYRQPLIRTLREELALSAGFRYRNGSTLLGGVITPPTVTSVVSFGQDYLRRDPSGAWGLQSQFRLGTGLFGATLLPDPSPSGEFFSWQGQVQRLQVLGPNHQLLVRGAVQLASSSLLGSEQFFIGGAQSVRGYYQNGRFGDNGLRLAVEDQITLLRDENQSALLSLSPFLDLGYVWAHNRDFRATNQNFLLGTGLGVMMTPVENVDARVDFGIPLIALDELASDRPSGLRVYFDVRYRF</sequence>
<keyword evidence="4" id="KW-1134">Transmembrane beta strand</keyword>
<accession>A0ABV0K321</accession>
<dbReference type="Proteomes" id="UP001482513">
    <property type="component" value="Unassembled WGS sequence"/>
</dbReference>
<dbReference type="InterPro" id="IPR034746">
    <property type="entry name" value="POTRA"/>
</dbReference>
<keyword evidence="11" id="KW-1185">Reference proteome</keyword>
<comment type="caution">
    <text evidence="10">The sequence shown here is derived from an EMBL/GenBank/DDBJ whole genome shotgun (WGS) entry which is preliminary data.</text>
</comment>
<feature type="domain" description="POTRA" evidence="9">
    <location>
        <begin position="65"/>
        <end position="140"/>
    </location>
</feature>
<dbReference type="Gene3D" id="2.40.160.50">
    <property type="entry name" value="membrane protein fhac: a member of the omp85/tpsb transporter family"/>
    <property type="match status" value="1"/>
</dbReference>
<evidence type="ECO:0000256" key="1">
    <source>
        <dbReference type="ARBA" id="ARBA00004442"/>
    </source>
</evidence>
<protein>
    <submittedName>
        <fullName evidence="10">ShlB/FhaC/HecB family hemolysin secretion/activation protein</fullName>
    </submittedName>
</protein>
<keyword evidence="6" id="KW-0653">Protein transport</keyword>
<keyword evidence="7" id="KW-0472">Membrane</keyword>
<dbReference type="RefSeq" id="WP_190701546.1">
    <property type="nucleotide sequence ID" value="NZ_JAMPKX010000003.1"/>
</dbReference>
<keyword evidence="3" id="KW-0813">Transport</keyword>
<evidence type="ECO:0000256" key="6">
    <source>
        <dbReference type="ARBA" id="ARBA00022927"/>
    </source>
</evidence>
<reference evidence="10 11" key="1">
    <citation type="submission" date="2022-04" db="EMBL/GenBank/DDBJ databases">
        <title>Positive selection, recombination, and allopatry shape intraspecific diversity of widespread and dominant cyanobacteria.</title>
        <authorList>
            <person name="Wei J."/>
            <person name="Shu W."/>
            <person name="Hu C."/>
        </authorList>
    </citation>
    <scope>NUCLEOTIDE SEQUENCE [LARGE SCALE GENOMIC DNA]</scope>
    <source>
        <strain evidence="10 11">DQ-A4</strain>
    </source>
</reference>
<evidence type="ECO:0000256" key="7">
    <source>
        <dbReference type="ARBA" id="ARBA00023136"/>
    </source>
</evidence>
<proteinExistence type="inferred from homology"/>
<dbReference type="Pfam" id="PF08479">
    <property type="entry name" value="POTRA_2"/>
    <property type="match status" value="1"/>
</dbReference>
<evidence type="ECO:0000256" key="2">
    <source>
        <dbReference type="ARBA" id="ARBA00009055"/>
    </source>
</evidence>
<dbReference type="PROSITE" id="PS51779">
    <property type="entry name" value="POTRA"/>
    <property type="match status" value="1"/>
</dbReference>
<dbReference type="Pfam" id="PF03865">
    <property type="entry name" value="ShlB"/>
    <property type="match status" value="1"/>
</dbReference>
<evidence type="ECO:0000256" key="8">
    <source>
        <dbReference type="ARBA" id="ARBA00023237"/>
    </source>
</evidence>
<dbReference type="InterPro" id="IPR013686">
    <property type="entry name" value="Polypept-transport_assoc_ShlB"/>
</dbReference>
<evidence type="ECO:0000259" key="9">
    <source>
        <dbReference type="PROSITE" id="PS51779"/>
    </source>
</evidence>
<dbReference type="InterPro" id="IPR005565">
    <property type="entry name" value="Hemolysn_activator_HlyB_C"/>
</dbReference>
<organism evidence="10 11">
    <name type="scientific">Leptolyngbya subtilissima DQ-A4</name>
    <dbReference type="NCBI Taxonomy" id="2933933"/>
    <lineage>
        <taxon>Bacteria</taxon>
        <taxon>Bacillati</taxon>
        <taxon>Cyanobacteriota</taxon>
        <taxon>Cyanophyceae</taxon>
        <taxon>Leptolyngbyales</taxon>
        <taxon>Leptolyngbyaceae</taxon>
        <taxon>Leptolyngbya group</taxon>
        <taxon>Leptolyngbya</taxon>
    </lineage>
</organism>
<evidence type="ECO:0000313" key="10">
    <source>
        <dbReference type="EMBL" id="MEP0947185.1"/>
    </source>
</evidence>
<comment type="subcellular location">
    <subcellularLocation>
        <location evidence="1">Cell outer membrane</location>
    </subcellularLocation>
</comment>
<dbReference type="EMBL" id="JAMPKX010000003">
    <property type="protein sequence ID" value="MEP0947185.1"/>
    <property type="molecule type" value="Genomic_DNA"/>
</dbReference>
<dbReference type="Gene3D" id="3.10.20.310">
    <property type="entry name" value="membrane protein fhac"/>
    <property type="match status" value="1"/>
</dbReference>
<dbReference type="PANTHER" id="PTHR34597">
    <property type="entry name" value="SLR1661 PROTEIN"/>
    <property type="match status" value="1"/>
</dbReference>
<keyword evidence="5" id="KW-0812">Transmembrane</keyword>
<evidence type="ECO:0000256" key="3">
    <source>
        <dbReference type="ARBA" id="ARBA00022448"/>
    </source>
</evidence>